<keyword evidence="7" id="KW-0645">Protease</keyword>
<accession>A0A0H5LY41</accession>
<dbReference type="GO" id="GO:0006508">
    <property type="term" value="P:proteolysis"/>
    <property type="evidence" value="ECO:0007669"/>
    <property type="project" value="UniProtKB-KW"/>
</dbReference>
<evidence type="ECO:0000256" key="6">
    <source>
        <dbReference type="ARBA" id="ARBA00022656"/>
    </source>
</evidence>
<sequence>MKENRINSFNINNYPSDIIILNKEEMIVYRIDSRSPGTIMVDGFKSRGDNYDISTFILNPPDDAGFISTSTSNPNEMLAQYQLRGFVIESALDVADKNKITIEDVEDPPTLVDMPTDWLFNRYKVETTALVYKIKLKPEQGIDVENSTFPNSIKHKGQKEISVIEEIKTEQVISVYEITLNFPIFKMAQLTENIVEKKPHQVLTLHELAARSNITKKPLWEATQKFESQFNGEVFSKDINIKLVARKTLITRSTAYSFELSIITDTFHKENIFRKIKINKVNENLILNEFFATTLAREILSHLYIGDNSIKSSAEFFVADPIMYRLDALDGNITNSDVFARNTRKSRVLGETIDFSVWESPDQTYFTSLPNTPLEPEGTHYEKTLIFQLQGDDTCFEASRALFNKHRYTSEWLQLGDGKPAEVFTWGETYKKFVYTSPLKLDKEGKIRITLVGHGETEGDTTTFGGMNAETLKGHLSSLFARLGSRSVLIKGITLNLTGCSLLNPKQPLADTLPGQLAIWLKQQAEILGLDDSNWSVNARENDLLVLENGKKEIRINDHWINKEVADIHGLVYKTKLVWNKETQSLYKLPLSIEELQQVTPYIDDAIATHNQLDSQSANLLEEMHRQVSQRISELLRLNEKHESHRNEIEQRVSELLELVNLGNEWNDAASQLHLDNHLDEHWHATFTVQADENGGHQVAFVNSLTDKIQYISTSESIFSEFSQRYEQLLGHFSSGLMLDKQSGKIIAKPNVLEGEAAHTLNAAFMLQTLMNINPSNGGINALSWPLQLQTYTQLAQNTLGLVHDVSAVANLVKLASATELKPLSAATSLLGTVAPGVVGLLLDAANILGMSFQLSASTDPVEINTTIANLTLSSLMVGTNIAALLTSLSAASAAVSGLLGMVAVPLAGIAAGLPALVGNYTTLAEQNKSAFTAFDAIQTSVSQPNQLRKISDAGQSPIVWGLAIGAVVDSINFRDNHIHFGSVTSVGSKGGSWHTHSGHWDHYLSGPSIDYGLKLDLYLGLGLKEHTQELDLTDAQIFLLPASAQRHYTFSYDEAPGVRYKNPSALTALGQYYGAQFKWGFYALPTDWAITRLTAELFSTPINVQLDSRVRTLIVPTLLDDTERGKLFYQLIGNGGEYTLIMPSKTVAITITCADADKEHWIFDIEALIKQSSVVDNKIVLGALLPERIKAITLHNNILSVGDQRIQFNGKPPIHLLLESRLTLTGVSKQNNSLPTLTLALSVGEQNSPPRPVLMFSDDTLLEQYAAQILQAVRPLASLVAKIPFVAGKSNGVIDIANNRLWLAQSQGQLLLCDGNRLRKSLFPKSAQLLIGPNDKIMATGKMGDLSFNAILEQQSGNIAVSLIYLETVIADATSFSQAPFQEFADHSMGGIIESLLARYPGSFARENLSFNPQGVWRFASQQGEGFSFALSESDLLSVSNANWSNSQAEFIYNNRYSSTTKTLEVKAKATTVELNLSKQQLELNWLDKNTQIIIFYQDNLSCIGLALNDIPVANLYIAGLSWKNRFTVNILDHTQQSMLLNITDNDFVMRSNLGHSIKVANALNMEERLFFSFLNSQPMSFQKIKANILFSLNKPITQVMTYFNLESIPNAELIDGYYHFMGKSGLNYQAPMDIAAANKAADIADAADITYAQIQVQQLASIAPFFFDMEPEPTLSNGRAFTVVGYKGPQAYRIPPNIRSISILLQIIQGGTIFNGVKFQNINLDTFFPETGQEAIIWLQKIEMLVTQSGQNQFIQRLMLGSQPNTSIKINIRDAKKFINGYLNKAIKQGGWVSN</sequence>
<name>A0A0H5LY41_YERIN</name>
<dbReference type="GO" id="GO:0046872">
    <property type="term" value="F:metal ion binding"/>
    <property type="evidence" value="ECO:0007669"/>
    <property type="project" value="UniProtKB-KW"/>
</dbReference>
<dbReference type="GO" id="GO:0008234">
    <property type="term" value="F:cysteine-type peptidase activity"/>
    <property type="evidence" value="ECO:0007669"/>
    <property type="project" value="UniProtKB-KW"/>
</dbReference>
<dbReference type="SUPFAM" id="SSF56399">
    <property type="entry name" value="ADP-ribosylation"/>
    <property type="match status" value="1"/>
</dbReference>
<protein>
    <submittedName>
        <fullName evidence="23">Toxin A</fullName>
    </submittedName>
</protein>
<dbReference type="EMBL" id="CWJI01000008">
    <property type="protein sequence ID" value="CRY55817.1"/>
    <property type="molecule type" value="Genomic_DNA"/>
</dbReference>
<evidence type="ECO:0000256" key="19">
    <source>
        <dbReference type="ARBA" id="ARBA00023200"/>
    </source>
</evidence>
<dbReference type="GO" id="GO:0008289">
    <property type="term" value="F:lipid binding"/>
    <property type="evidence" value="ECO:0007669"/>
    <property type="project" value="UniProtKB-KW"/>
</dbReference>
<keyword evidence="8" id="KW-0808">Transferase</keyword>
<organism evidence="23 24">
    <name type="scientific">Yersinia intermedia</name>
    <dbReference type="NCBI Taxonomy" id="631"/>
    <lineage>
        <taxon>Bacteria</taxon>
        <taxon>Pseudomonadati</taxon>
        <taxon>Pseudomonadota</taxon>
        <taxon>Gammaproteobacteria</taxon>
        <taxon>Enterobacterales</taxon>
        <taxon>Yersiniaceae</taxon>
        <taxon>Yersinia</taxon>
    </lineage>
</organism>
<dbReference type="InterPro" id="IPR024769">
    <property type="entry name" value="TcdA/TcdB_pore_forming"/>
</dbReference>
<evidence type="ECO:0000256" key="7">
    <source>
        <dbReference type="ARBA" id="ARBA00022670"/>
    </source>
</evidence>
<dbReference type="PROSITE" id="PS51771">
    <property type="entry name" value="CGT_MARTX_CPD"/>
    <property type="match status" value="1"/>
</dbReference>
<evidence type="ECO:0000256" key="18">
    <source>
        <dbReference type="ARBA" id="ARBA00023136"/>
    </source>
</evidence>
<dbReference type="GO" id="GO:0016740">
    <property type="term" value="F:transferase activity"/>
    <property type="evidence" value="ECO:0007669"/>
    <property type="project" value="UniProtKB-KW"/>
</dbReference>
<keyword evidence="21" id="KW-0175">Coiled coil</keyword>
<keyword evidence="12" id="KW-0788">Thiol protease</keyword>
<evidence type="ECO:0000256" key="12">
    <source>
        <dbReference type="ARBA" id="ARBA00022807"/>
    </source>
</evidence>
<dbReference type="Gene3D" id="3.90.210.10">
    <property type="entry name" value="Heat-Labile Enterotoxin, subunit A"/>
    <property type="match status" value="1"/>
</dbReference>
<keyword evidence="4" id="KW-1032">Host cell membrane</keyword>
<keyword evidence="13" id="KW-0068">Autocatalytic cleavage</keyword>
<evidence type="ECO:0000256" key="21">
    <source>
        <dbReference type="SAM" id="Coils"/>
    </source>
</evidence>
<dbReference type="Gene3D" id="3.40.50.11050">
    <property type="match status" value="1"/>
</dbReference>
<gene>
    <name evidence="23" type="primary">toxA</name>
    <name evidence="23" type="ORF">ERS008476_02824</name>
</gene>
<evidence type="ECO:0000313" key="24">
    <source>
        <dbReference type="Proteomes" id="UP000043316"/>
    </source>
</evidence>
<keyword evidence="15" id="KW-1043">Host membrane</keyword>
<evidence type="ECO:0000256" key="20">
    <source>
        <dbReference type="ARBA" id="ARBA00023586"/>
    </source>
</evidence>
<keyword evidence="6" id="KW-0800">Toxin</keyword>
<feature type="coiled-coil region" evidence="21">
    <location>
        <begin position="632"/>
        <end position="659"/>
    </location>
</feature>
<dbReference type="Pfam" id="PF11713">
    <property type="entry name" value="Peptidase_C80"/>
    <property type="match status" value="1"/>
</dbReference>
<dbReference type="GO" id="GO:0005576">
    <property type="term" value="C:extracellular region"/>
    <property type="evidence" value="ECO:0007669"/>
    <property type="project" value="UniProtKB-SubCell"/>
</dbReference>
<dbReference type="InterPro" id="IPR038383">
    <property type="entry name" value="CPD_dom_sf"/>
</dbReference>
<evidence type="ECO:0000256" key="5">
    <source>
        <dbReference type="ARBA" id="ARBA00022525"/>
    </source>
</evidence>
<evidence type="ECO:0000313" key="23">
    <source>
        <dbReference type="EMBL" id="CRY55817.1"/>
    </source>
</evidence>
<keyword evidence="11" id="KW-0378">Hydrolase</keyword>
<evidence type="ECO:0000256" key="10">
    <source>
        <dbReference type="ARBA" id="ARBA00022737"/>
    </source>
</evidence>
<evidence type="ECO:0000256" key="3">
    <source>
        <dbReference type="ARBA" id="ARBA00004613"/>
    </source>
</evidence>
<evidence type="ECO:0000256" key="16">
    <source>
        <dbReference type="ARBA" id="ARBA00023026"/>
    </source>
</evidence>
<evidence type="ECO:0000256" key="2">
    <source>
        <dbReference type="ARBA" id="ARBA00004165"/>
    </source>
</evidence>
<keyword evidence="17" id="KW-0446">Lipid-binding</keyword>
<evidence type="ECO:0000256" key="9">
    <source>
        <dbReference type="ARBA" id="ARBA00022723"/>
    </source>
</evidence>
<keyword evidence="16" id="KW-0843">Virulence</keyword>
<evidence type="ECO:0000256" key="17">
    <source>
        <dbReference type="ARBA" id="ARBA00023121"/>
    </source>
</evidence>
<evidence type="ECO:0000256" key="4">
    <source>
        <dbReference type="ARBA" id="ARBA00022511"/>
    </source>
</evidence>
<comment type="subcellular location">
    <subcellularLocation>
        <location evidence="2">Host cell membrane</location>
    </subcellularLocation>
    <subcellularLocation>
        <location evidence="20">Host cytoplasm</location>
        <location evidence="20">Host cytosol</location>
    </subcellularLocation>
    <subcellularLocation>
        <location evidence="3">Secreted</location>
    </subcellularLocation>
</comment>
<keyword evidence="9" id="KW-0479">Metal-binding</keyword>
<feature type="domain" description="Peptidase C80" evidence="22">
    <location>
        <begin position="372"/>
        <end position="573"/>
    </location>
</feature>
<keyword evidence="14" id="KW-0460">Magnesium</keyword>
<keyword evidence="18" id="KW-0472">Membrane</keyword>
<dbReference type="GO" id="GO:0044164">
    <property type="term" value="C:host cell cytosol"/>
    <property type="evidence" value="ECO:0007669"/>
    <property type="project" value="UniProtKB-SubCell"/>
</dbReference>
<dbReference type="GO" id="GO:0090729">
    <property type="term" value="F:toxin activity"/>
    <property type="evidence" value="ECO:0007669"/>
    <property type="project" value="UniProtKB-KW"/>
</dbReference>
<keyword evidence="19" id="KW-1035">Host cytoplasm</keyword>
<evidence type="ECO:0000256" key="11">
    <source>
        <dbReference type="ARBA" id="ARBA00022801"/>
    </source>
</evidence>
<keyword evidence="5" id="KW-0964">Secreted</keyword>
<proteinExistence type="predicted"/>
<dbReference type="CDD" id="cd20502">
    <property type="entry name" value="C80_toxinA_B-like"/>
    <property type="match status" value="1"/>
</dbReference>
<evidence type="ECO:0000256" key="14">
    <source>
        <dbReference type="ARBA" id="ARBA00022842"/>
    </source>
</evidence>
<evidence type="ECO:0000256" key="15">
    <source>
        <dbReference type="ARBA" id="ARBA00022870"/>
    </source>
</evidence>
<dbReference type="Proteomes" id="UP000043316">
    <property type="component" value="Unassembled WGS sequence"/>
</dbReference>
<dbReference type="InterPro" id="IPR020974">
    <property type="entry name" value="CPD_dom"/>
</dbReference>
<evidence type="ECO:0000256" key="13">
    <source>
        <dbReference type="ARBA" id="ARBA00022813"/>
    </source>
</evidence>
<evidence type="ECO:0000256" key="1">
    <source>
        <dbReference type="ARBA" id="ARBA00001946"/>
    </source>
</evidence>
<evidence type="ECO:0000259" key="22">
    <source>
        <dbReference type="PROSITE" id="PS51771"/>
    </source>
</evidence>
<dbReference type="RefSeq" id="WP_053009860.1">
    <property type="nucleotide sequence ID" value="NZ_CWJI01000008.1"/>
</dbReference>
<evidence type="ECO:0000256" key="8">
    <source>
        <dbReference type="ARBA" id="ARBA00022679"/>
    </source>
</evidence>
<comment type="cofactor">
    <cofactor evidence="1">
        <name>Mg(2+)</name>
        <dbReference type="ChEBI" id="CHEBI:18420"/>
    </cofactor>
</comment>
<dbReference type="GO" id="GO:0020002">
    <property type="term" value="C:host cell plasma membrane"/>
    <property type="evidence" value="ECO:0007669"/>
    <property type="project" value="UniProtKB-SubCell"/>
</dbReference>
<keyword evidence="10" id="KW-0677">Repeat</keyword>
<dbReference type="Pfam" id="PF12920">
    <property type="entry name" value="TcdA_TcdB_pore"/>
    <property type="match status" value="1"/>
</dbReference>
<reference evidence="24" key="1">
    <citation type="submission" date="2015-03" db="EMBL/GenBank/DDBJ databases">
        <authorList>
            <consortium name="Pathogen Informatics"/>
        </authorList>
    </citation>
    <scope>NUCLEOTIDE SEQUENCE [LARGE SCALE GENOMIC DNA]</scope>
    <source>
        <strain evidence="24">R148</strain>
    </source>
</reference>